<organism evidence="2 3">
    <name type="scientific">Sphingomonas psychrotolerans</name>
    <dbReference type="NCBI Taxonomy" id="1327635"/>
    <lineage>
        <taxon>Bacteria</taxon>
        <taxon>Pseudomonadati</taxon>
        <taxon>Pseudomonadota</taxon>
        <taxon>Alphaproteobacteria</taxon>
        <taxon>Sphingomonadales</taxon>
        <taxon>Sphingomonadaceae</taxon>
        <taxon>Sphingomonas</taxon>
    </lineage>
</organism>
<protein>
    <submittedName>
        <fullName evidence="2">Uncharacterized protein</fullName>
    </submittedName>
</protein>
<evidence type="ECO:0000313" key="2">
    <source>
        <dbReference type="EMBL" id="ATY31353.1"/>
    </source>
</evidence>
<dbReference type="Proteomes" id="UP000229081">
    <property type="component" value="Chromosome"/>
</dbReference>
<dbReference type="AlphaFoldDB" id="A0A2K8MBX1"/>
<evidence type="ECO:0000313" key="3">
    <source>
        <dbReference type="Proteomes" id="UP000229081"/>
    </source>
</evidence>
<evidence type="ECO:0000256" key="1">
    <source>
        <dbReference type="SAM" id="SignalP"/>
    </source>
</evidence>
<dbReference type="KEGG" id="sphc:CVN68_04620"/>
<keyword evidence="3" id="KW-1185">Reference proteome</keyword>
<keyword evidence="1" id="KW-0732">Signal</keyword>
<feature type="signal peptide" evidence="1">
    <location>
        <begin position="1"/>
        <end position="18"/>
    </location>
</feature>
<dbReference type="OrthoDB" id="7561216at2"/>
<dbReference type="RefSeq" id="WP_100281164.1">
    <property type="nucleotide sequence ID" value="NZ_CP024923.1"/>
</dbReference>
<proteinExistence type="predicted"/>
<accession>A0A2K8MBX1</accession>
<name>A0A2K8MBX1_9SPHN</name>
<reference evidence="2 3" key="1">
    <citation type="submission" date="2017-11" db="EMBL/GenBank/DDBJ databases">
        <title>Complete genome sequence of Sphingomonas sp. Strain Cra20, a psychrotolerant potential plant growth promoting rhizobacteria.</title>
        <authorList>
            <person name="Luo Y."/>
        </authorList>
    </citation>
    <scope>NUCLEOTIDE SEQUENCE [LARGE SCALE GENOMIC DNA]</scope>
    <source>
        <strain evidence="2 3">Cra20</strain>
    </source>
</reference>
<feature type="chain" id="PRO_5014991819" evidence="1">
    <location>
        <begin position="19"/>
        <end position="225"/>
    </location>
</feature>
<dbReference type="EMBL" id="CP024923">
    <property type="protein sequence ID" value="ATY31353.1"/>
    <property type="molecule type" value="Genomic_DNA"/>
</dbReference>
<gene>
    <name evidence="2" type="ORF">CVN68_04620</name>
</gene>
<sequence>MRHLLLLPLLFATVPAFAQVEELDQVEPGKGEWQAEYLGSYGGTDDHQIEVIAGLTDRLVLGVQAEFEGRVLEGWGPVALYRFSDPEKDPVGIGLETQIEIDRGGRLGEAELRGIVDRRAPGWWLQANLMLRYQRDEGARGTNVAYATSVQHALGDKAWLGIEASGRAVRLGGAPQAAAQGEHYAGPSLTLELADDKLELGAAWLQRLAGAGPKSEPRLFVQFTF</sequence>